<dbReference type="Proteomes" id="UP000868497">
    <property type="component" value="Unassembled WGS sequence"/>
</dbReference>
<evidence type="ECO:0000313" key="2">
    <source>
        <dbReference type="Proteomes" id="UP000868497"/>
    </source>
</evidence>
<dbReference type="EMBL" id="DACXIC010000016">
    <property type="protein sequence ID" value="HAU4357633.1"/>
    <property type="molecule type" value="Genomic_DNA"/>
</dbReference>
<name>A0AAD3YQR6_KLEOX</name>
<protein>
    <submittedName>
        <fullName evidence="1">Uncharacterized protein</fullName>
    </submittedName>
</protein>
<comment type="caution">
    <text evidence="1">The sequence shown here is derived from an EMBL/GenBank/DDBJ whole genome shotgun (WGS) entry which is preliminary data.</text>
</comment>
<gene>
    <name evidence="1" type="ORF">F6W21_14985</name>
</gene>
<sequence>MTMWKICSILDIIRSSNEKPLIIIVNDSMHLRLIRPSLSCEQIRKISIEQLEEIIIREL</sequence>
<proteinExistence type="predicted"/>
<reference evidence="1" key="2">
    <citation type="submission" date="2019-09" db="EMBL/GenBank/DDBJ databases">
        <authorList>
            <consortium name="NCBI Pathogen Detection Project"/>
        </authorList>
    </citation>
    <scope>NUCLEOTIDE SEQUENCE</scope>
    <source>
        <strain evidence="1">AUSMDU00005748</strain>
    </source>
</reference>
<organism evidence="1 2">
    <name type="scientific">Klebsiella oxytoca</name>
    <dbReference type="NCBI Taxonomy" id="571"/>
    <lineage>
        <taxon>Bacteria</taxon>
        <taxon>Pseudomonadati</taxon>
        <taxon>Pseudomonadota</taxon>
        <taxon>Gammaproteobacteria</taxon>
        <taxon>Enterobacterales</taxon>
        <taxon>Enterobacteriaceae</taxon>
        <taxon>Klebsiella/Raoultella group</taxon>
        <taxon>Klebsiella</taxon>
    </lineage>
</organism>
<accession>A0AAD3YQR6</accession>
<dbReference type="AlphaFoldDB" id="A0AAD3YQR6"/>
<evidence type="ECO:0000313" key="1">
    <source>
        <dbReference type="EMBL" id="HAU4357633.1"/>
    </source>
</evidence>
<reference evidence="1" key="1">
    <citation type="journal article" date="2018" name="Genome Biol.">
        <title>SKESA: strategic k-mer extension for scrupulous assemblies.</title>
        <authorList>
            <person name="Souvorov A."/>
            <person name="Agarwala R."/>
            <person name="Lipman D.J."/>
        </authorList>
    </citation>
    <scope>NUCLEOTIDE SEQUENCE</scope>
    <source>
        <strain evidence="1">AUSMDU00005748</strain>
    </source>
</reference>